<dbReference type="SUPFAM" id="SSF55729">
    <property type="entry name" value="Acyl-CoA N-acyltransferases (Nat)"/>
    <property type="match status" value="1"/>
</dbReference>
<feature type="domain" description="N-acetyltransferase" evidence="1">
    <location>
        <begin position="1"/>
        <end position="146"/>
    </location>
</feature>
<protein>
    <submittedName>
        <fullName evidence="2">GNAT family N-acetyltransferase</fullName>
    </submittedName>
</protein>
<dbReference type="PANTHER" id="PTHR43072:SF60">
    <property type="entry name" value="L-2,4-DIAMINOBUTYRIC ACID ACETYLTRANSFERASE"/>
    <property type="match status" value="1"/>
</dbReference>
<evidence type="ECO:0000313" key="2">
    <source>
        <dbReference type="EMBL" id="PKU51831.1"/>
    </source>
</evidence>
<dbReference type="PANTHER" id="PTHR43072">
    <property type="entry name" value="N-ACETYLTRANSFERASE"/>
    <property type="match status" value="1"/>
</dbReference>
<dbReference type="InterPro" id="IPR000182">
    <property type="entry name" value="GNAT_dom"/>
</dbReference>
<comment type="caution">
    <text evidence="2">The sequence shown here is derived from an EMBL/GenBank/DDBJ whole genome shotgun (WGS) entry which is preliminary data.</text>
</comment>
<sequence>MEIRQATKHELEDLSKLFDEYRQFYGIEPDVSSAKAFLQLRLALKESVIFVALVDGKMIGFTQLYPTFSSIALQCAYILNDIYVTEDARGLGVGKALMEKVFRYCEQQGARYVTLQTAADNVNARKLYEKLHMKQDEYCNYVKYFM</sequence>
<gene>
    <name evidence="2" type="ORF">CRI88_14235</name>
</gene>
<reference evidence="2 3" key="1">
    <citation type="submission" date="2017-10" db="EMBL/GenBank/DDBJ databases">
        <title>Draft genome of Lysinibacillus fusiformis strain Juneja, a laboratory-derived pathogen of Drosophila melanogaster.</title>
        <authorList>
            <person name="Smith B.R."/>
            <person name="Unckless R.L."/>
        </authorList>
    </citation>
    <scope>NUCLEOTIDE SEQUENCE [LARGE SCALE GENOMIC DNA]</scope>
    <source>
        <strain evidence="2 3">Juneja</strain>
    </source>
</reference>
<evidence type="ECO:0000259" key="1">
    <source>
        <dbReference type="PROSITE" id="PS51186"/>
    </source>
</evidence>
<dbReference type="AlphaFoldDB" id="A0A2I0V0J8"/>
<dbReference type="GO" id="GO:0016747">
    <property type="term" value="F:acyltransferase activity, transferring groups other than amino-acyl groups"/>
    <property type="evidence" value="ECO:0007669"/>
    <property type="project" value="InterPro"/>
</dbReference>
<dbReference type="RefSeq" id="WP_101966772.1">
    <property type="nucleotide sequence ID" value="NZ_PDFK01000003.1"/>
</dbReference>
<keyword evidence="2" id="KW-0808">Transferase</keyword>
<dbReference type="CDD" id="cd04301">
    <property type="entry name" value="NAT_SF"/>
    <property type="match status" value="1"/>
</dbReference>
<name>A0A2I0V0J8_9BACI</name>
<dbReference type="Gene3D" id="3.40.630.30">
    <property type="match status" value="1"/>
</dbReference>
<accession>A0A2I0V0J8</accession>
<dbReference type="Proteomes" id="UP000234956">
    <property type="component" value="Unassembled WGS sequence"/>
</dbReference>
<dbReference type="PROSITE" id="PS51186">
    <property type="entry name" value="GNAT"/>
    <property type="match status" value="1"/>
</dbReference>
<dbReference type="InterPro" id="IPR016181">
    <property type="entry name" value="Acyl_CoA_acyltransferase"/>
</dbReference>
<dbReference type="Pfam" id="PF00583">
    <property type="entry name" value="Acetyltransf_1"/>
    <property type="match status" value="1"/>
</dbReference>
<proteinExistence type="predicted"/>
<organism evidence="2 3">
    <name type="scientific">Lysinibacillus fusiformis</name>
    <dbReference type="NCBI Taxonomy" id="28031"/>
    <lineage>
        <taxon>Bacteria</taxon>
        <taxon>Bacillati</taxon>
        <taxon>Bacillota</taxon>
        <taxon>Bacilli</taxon>
        <taxon>Bacillales</taxon>
        <taxon>Bacillaceae</taxon>
        <taxon>Lysinibacillus</taxon>
    </lineage>
</organism>
<evidence type="ECO:0000313" key="3">
    <source>
        <dbReference type="Proteomes" id="UP000234956"/>
    </source>
</evidence>
<dbReference type="EMBL" id="PDFK01000003">
    <property type="protein sequence ID" value="PKU51831.1"/>
    <property type="molecule type" value="Genomic_DNA"/>
</dbReference>